<organism evidence="2 3">
    <name type="scientific">Kibdelosporangium aridum</name>
    <dbReference type="NCBI Taxonomy" id="2030"/>
    <lineage>
        <taxon>Bacteria</taxon>
        <taxon>Bacillati</taxon>
        <taxon>Actinomycetota</taxon>
        <taxon>Actinomycetes</taxon>
        <taxon>Pseudonocardiales</taxon>
        <taxon>Pseudonocardiaceae</taxon>
        <taxon>Kibdelosporangium</taxon>
    </lineage>
</organism>
<dbReference type="EMBL" id="FWXV01000027">
    <property type="protein sequence ID" value="SMD27519.1"/>
    <property type="molecule type" value="Genomic_DNA"/>
</dbReference>
<accession>A0A1W2FZY3</accession>
<evidence type="ECO:0000256" key="1">
    <source>
        <dbReference type="SAM" id="MobiDB-lite"/>
    </source>
</evidence>
<dbReference type="RefSeq" id="WP_143447302.1">
    <property type="nucleotide sequence ID" value="NZ_FWXV01000027.1"/>
</dbReference>
<sequence length="291" mass="31912">MSRRRTRYIAGRPGLRPPRPRSDRTARKKFLAVVTWPLRTGTRVVASIMVAALTTLAVTFVTTRQDAVLDVVGDTFGEAPLLVHHNEVDMAYGPYVVLPSALPSEQAAKVTNFEDYKGLLTSVDAVPLGGAEVDLTIEGNRHESVIIEGISARVVKRTAAPRGTFLFNNLGGGPEEKIELQFDLDSPDKRARKLGSGAAVFEEGNYIEVRRGEKLVFTFHGITRQRHLYEWLIDLVVQVGRQRTTVTVGAEAPYSVTGPVEEYAAYFARDFDGPLRAVSAGEACPKGCTNR</sequence>
<feature type="region of interest" description="Disordered" evidence="1">
    <location>
        <begin position="1"/>
        <end position="24"/>
    </location>
</feature>
<dbReference type="AlphaFoldDB" id="A0A1W2FZY3"/>
<dbReference type="Proteomes" id="UP000192674">
    <property type="component" value="Unassembled WGS sequence"/>
</dbReference>
<proteinExistence type="predicted"/>
<evidence type="ECO:0000313" key="2">
    <source>
        <dbReference type="EMBL" id="SMD27519.1"/>
    </source>
</evidence>
<name>A0A1W2FZY3_KIBAR</name>
<gene>
    <name evidence="2" type="ORF">SAMN05661093_11127</name>
</gene>
<protein>
    <submittedName>
        <fullName evidence="2">Uncharacterized protein</fullName>
    </submittedName>
</protein>
<dbReference type="OrthoDB" id="3359627at2"/>
<evidence type="ECO:0000313" key="3">
    <source>
        <dbReference type="Proteomes" id="UP000192674"/>
    </source>
</evidence>
<reference evidence="2 3" key="1">
    <citation type="submission" date="2017-04" db="EMBL/GenBank/DDBJ databases">
        <authorList>
            <person name="Afonso C.L."/>
            <person name="Miller P.J."/>
            <person name="Scott M.A."/>
            <person name="Spackman E."/>
            <person name="Goraichik I."/>
            <person name="Dimitrov K.M."/>
            <person name="Suarez D.L."/>
            <person name="Swayne D.E."/>
        </authorList>
    </citation>
    <scope>NUCLEOTIDE SEQUENCE [LARGE SCALE GENOMIC DNA]</scope>
    <source>
        <strain evidence="2 3">DSM 43828</strain>
    </source>
</reference>
<keyword evidence="3" id="KW-1185">Reference proteome</keyword>